<dbReference type="CDD" id="cd01948">
    <property type="entry name" value="EAL"/>
    <property type="match status" value="1"/>
</dbReference>
<dbReference type="InterPro" id="IPR035919">
    <property type="entry name" value="EAL_sf"/>
</dbReference>
<evidence type="ECO:0000313" key="3">
    <source>
        <dbReference type="EMBL" id="MET3660966.1"/>
    </source>
</evidence>
<dbReference type="PANTHER" id="PTHR33121:SF76">
    <property type="entry name" value="SIGNALING PROTEIN"/>
    <property type="match status" value="1"/>
</dbReference>
<proteinExistence type="predicted"/>
<gene>
    <name evidence="3" type="ORF">ABID44_001281</name>
</gene>
<protein>
    <submittedName>
        <fullName evidence="3">EAL domain-containing protein (Putative c-di-GMP-specific phosphodiesterase class I)</fullName>
    </submittedName>
</protein>
<reference evidence="3 4" key="1">
    <citation type="submission" date="2024-06" db="EMBL/GenBank/DDBJ databases">
        <title>Genomic Encyclopedia of Type Strains, Phase IV (KMG-IV): sequencing the most valuable type-strain genomes for metagenomic binning, comparative biology and taxonomic classification.</title>
        <authorList>
            <person name="Goeker M."/>
        </authorList>
    </citation>
    <scope>NUCLEOTIDE SEQUENCE [LARGE SCALE GENOMIC DNA]</scope>
    <source>
        <strain evidence="3 4">DSM 19730</strain>
    </source>
</reference>
<feature type="region of interest" description="Disordered" evidence="1">
    <location>
        <begin position="257"/>
        <end position="295"/>
    </location>
</feature>
<organism evidence="3 4">
    <name type="scientific">Aquamicrobium ahrensii</name>
    <dbReference type="NCBI Taxonomy" id="469551"/>
    <lineage>
        <taxon>Bacteria</taxon>
        <taxon>Pseudomonadati</taxon>
        <taxon>Pseudomonadota</taxon>
        <taxon>Alphaproteobacteria</taxon>
        <taxon>Hyphomicrobiales</taxon>
        <taxon>Phyllobacteriaceae</taxon>
        <taxon>Aquamicrobium</taxon>
    </lineage>
</organism>
<dbReference type="SUPFAM" id="SSF141868">
    <property type="entry name" value="EAL domain-like"/>
    <property type="match status" value="1"/>
</dbReference>
<accession>A0ABV2KIS3</accession>
<dbReference type="Pfam" id="PF00563">
    <property type="entry name" value="EAL"/>
    <property type="match status" value="1"/>
</dbReference>
<evidence type="ECO:0000313" key="4">
    <source>
        <dbReference type="Proteomes" id="UP001549143"/>
    </source>
</evidence>
<dbReference type="PROSITE" id="PS50883">
    <property type="entry name" value="EAL"/>
    <property type="match status" value="1"/>
</dbReference>
<comment type="caution">
    <text evidence="3">The sequence shown here is derived from an EMBL/GenBank/DDBJ whole genome shotgun (WGS) entry which is preliminary data.</text>
</comment>
<dbReference type="InterPro" id="IPR001633">
    <property type="entry name" value="EAL_dom"/>
</dbReference>
<dbReference type="Gene3D" id="3.20.20.450">
    <property type="entry name" value="EAL domain"/>
    <property type="match status" value="1"/>
</dbReference>
<dbReference type="InterPro" id="IPR050706">
    <property type="entry name" value="Cyclic-di-GMP_PDE-like"/>
</dbReference>
<name>A0ABV2KIS3_9HYPH</name>
<dbReference type="Proteomes" id="UP001549143">
    <property type="component" value="Unassembled WGS sequence"/>
</dbReference>
<dbReference type="EMBL" id="JBEPMN010000003">
    <property type="protein sequence ID" value="MET3660966.1"/>
    <property type="molecule type" value="Genomic_DNA"/>
</dbReference>
<dbReference type="PANTHER" id="PTHR33121">
    <property type="entry name" value="CYCLIC DI-GMP PHOSPHODIESTERASE PDEF"/>
    <property type="match status" value="1"/>
</dbReference>
<dbReference type="RefSeq" id="WP_354150852.1">
    <property type="nucleotide sequence ID" value="NZ_JBEPMN010000003.1"/>
</dbReference>
<feature type="domain" description="EAL" evidence="2">
    <location>
        <begin position="7"/>
        <end position="265"/>
    </location>
</feature>
<evidence type="ECO:0000259" key="2">
    <source>
        <dbReference type="PROSITE" id="PS50883"/>
    </source>
</evidence>
<evidence type="ECO:0000256" key="1">
    <source>
        <dbReference type="SAM" id="MobiDB-lite"/>
    </source>
</evidence>
<keyword evidence="4" id="KW-1185">Reference proteome</keyword>
<sequence>MALRAGLDHIEREEDGTATGRWGLFTLRSAFQPIFAFHEGKLHIEAFEALIRPFRDGEQESPAAFFATCNADDRQQVEELTRTLHLLNAGVCLPPDMSLFINIDPSVFTDQAIGDNTLRNMRLVLNSVGIEPTRVVCEVTENPTGSPQAFFSFVEGLRGNGFRIAVDDYGADESDIGRIRELMPDIVKFDAVWINRLMESDAGFALLSTMVKSFGDQGIRTVFEGIEEEWQIELAEKSGASMVQGFVLARPRIASPDMKIQEPAQPSDPPAPETASPSRSKSGPGARAFGRRVAR</sequence>
<dbReference type="SMART" id="SM00052">
    <property type="entry name" value="EAL"/>
    <property type="match status" value="1"/>
</dbReference>